<proteinExistence type="predicted"/>
<sequence>MKLKLKLNWIPISFLLLRVFSVDKDGGIRAHILSEKDKRKDLKDPEETHLEKGRTSLFNLYHALGLELDLTEKGLGVRSRRFALLVDNLKVVVANIESGGDFTVSSADHILTAL</sequence>
<comment type="caution">
    <text evidence="1">The sequence shown here is derived from an EMBL/GenBank/DDBJ whole genome shotgun (WGS) entry which is preliminary data.</text>
</comment>
<keyword evidence="2" id="KW-1185">Reference proteome</keyword>
<dbReference type="Proteomes" id="UP001056120">
    <property type="component" value="Linkage Group LG01"/>
</dbReference>
<reference evidence="1 2" key="2">
    <citation type="journal article" date="2022" name="Mol. Ecol. Resour.">
        <title>The genomes of chicory, endive, great burdock and yacon provide insights into Asteraceae paleo-polyploidization history and plant inulin production.</title>
        <authorList>
            <person name="Fan W."/>
            <person name="Wang S."/>
            <person name="Wang H."/>
            <person name="Wang A."/>
            <person name="Jiang F."/>
            <person name="Liu H."/>
            <person name="Zhao H."/>
            <person name="Xu D."/>
            <person name="Zhang Y."/>
        </authorList>
    </citation>
    <scope>NUCLEOTIDE SEQUENCE [LARGE SCALE GENOMIC DNA]</scope>
    <source>
        <strain evidence="2">cv. Yunnan</strain>
        <tissue evidence="1">Leaves</tissue>
    </source>
</reference>
<dbReference type="EMBL" id="CM042018">
    <property type="protein sequence ID" value="KAI3829504.1"/>
    <property type="molecule type" value="Genomic_DNA"/>
</dbReference>
<reference evidence="2" key="1">
    <citation type="journal article" date="2022" name="Mol. Ecol. Resour.">
        <title>The genomes of chicory, endive, great burdock and yacon provide insights into Asteraceae palaeo-polyploidization history and plant inulin production.</title>
        <authorList>
            <person name="Fan W."/>
            <person name="Wang S."/>
            <person name="Wang H."/>
            <person name="Wang A."/>
            <person name="Jiang F."/>
            <person name="Liu H."/>
            <person name="Zhao H."/>
            <person name="Xu D."/>
            <person name="Zhang Y."/>
        </authorList>
    </citation>
    <scope>NUCLEOTIDE SEQUENCE [LARGE SCALE GENOMIC DNA]</scope>
    <source>
        <strain evidence="2">cv. Yunnan</strain>
    </source>
</reference>
<evidence type="ECO:0000313" key="1">
    <source>
        <dbReference type="EMBL" id="KAI3829504.1"/>
    </source>
</evidence>
<evidence type="ECO:0000313" key="2">
    <source>
        <dbReference type="Proteomes" id="UP001056120"/>
    </source>
</evidence>
<organism evidence="1 2">
    <name type="scientific">Smallanthus sonchifolius</name>
    <dbReference type="NCBI Taxonomy" id="185202"/>
    <lineage>
        <taxon>Eukaryota</taxon>
        <taxon>Viridiplantae</taxon>
        <taxon>Streptophyta</taxon>
        <taxon>Embryophyta</taxon>
        <taxon>Tracheophyta</taxon>
        <taxon>Spermatophyta</taxon>
        <taxon>Magnoliopsida</taxon>
        <taxon>eudicotyledons</taxon>
        <taxon>Gunneridae</taxon>
        <taxon>Pentapetalae</taxon>
        <taxon>asterids</taxon>
        <taxon>campanulids</taxon>
        <taxon>Asterales</taxon>
        <taxon>Asteraceae</taxon>
        <taxon>Asteroideae</taxon>
        <taxon>Heliantheae alliance</taxon>
        <taxon>Millerieae</taxon>
        <taxon>Smallanthus</taxon>
    </lineage>
</organism>
<protein>
    <submittedName>
        <fullName evidence="1">Uncharacterized protein</fullName>
    </submittedName>
</protein>
<name>A0ACB9KB76_9ASTR</name>
<gene>
    <name evidence="1" type="ORF">L1987_03629</name>
</gene>
<accession>A0ACB9KB76</accession>